<dbReference type="PANTHER" id="PTHR33375">
    <property type="entry name" value="CHROMOSOME-PARTITIONING PROTEIN PARB-RELATED"/>
    <property type="match status" value="1"/>
</dbReference>
<dbReference type="InterPro" id="IPR037972">
    <property type="entry name" value="RepB_N"/>
</dbReference>
<evidence type="ECO:0000313" key="3">
    <source>
        <dbReference type="EMBL" id="RWY38194.1"/>
    </source>
</evidence>
<dbReference type="GO" id="GO:0007059">
    <property type="term" value="P:chromosome segregation"/>
    <property type="evidence" value="ECO:0007669"/>
    <property type="project" value="TreeGrafter"/>
</dbReference>
<comment type="similarity">
    <text evidence="1">Belongs to the ParB family.</text>
</comment>
<dbReference type="NCBIfam" id="TIGR03454">
    <property type="entry name" value="partition_RepB"/>
    <property type="match status" value="1"/>
</dbReference>
<evidence type="ECO:0000313" key="4">
    <source>
        <dbReference type="Proteomes" id="UP000287168"/>
    </source>
</evidence>
<dbReference type="Pfam" id="PF07506">
    <property type="entry name" value="RepB"/>
    <property type="match status" value="1"/>
</dbReference>
<dbReference type="InterPro" id="IPR011111">
    <property type="entry name" value="Plasmid_RepB"/>
</dbReference>
<dbReference type="GO" id="GO:0005694">
    <property type="term" value="C:chromosome"/>
    <property type="evidence" value="ECO:0007669"/>
    <property type="project" value="TreeGrafter"/>
</dbReference>
<dbReference type="InterPro" id="IPR017819">
    <property type="entry name" value="Plasmid_partition_RepB"/>
</dbReference>
<dbReference type="Pfam" id="PF02195">
    <property type="entry name" value="ParB_N"/>
    <property type="match status" value="1"/>
</dbReference>
<dbReference type="AlphaFoldDB" id="A0A3S3Y6I1"/>
<dbReference type="InterPro" id="IPR050336">
    <property type="entry name" value="Chromosome_partition/occlusion"/>
</dbReference>
<gene>
    <name evidence="3" type="primary">repB</name>
    <name evidence="3" type="ORF">EP867_16530</name>
</gene>
<dbReference type="PANTHER" id="PTHR33375:SF1">
    <property type="entry name" value="CHROMOSOME-PARTITIONING PROTEIN PARB-RELATED"/>
    <property type="match status" value="1"/>
</dbReference>
<dbReference type="InterPro" id="IPR036086">
    <property type="entry name" value="ParB/Sulfiredoxin_sf"/>
</dbReference>
<dbReference type="GO" id="GO:0003677">
    <property type="term" value="F:DNA binding"/>
    <property type="evidence" value="ECO:0007669"/>
    <property type="project" value="InterPro"/>
</dbReference>
<dbReference type="CDD" id="cd16405">
    <property type="entry name" value="RepB_like_N"/>
    <property type="match status" value="1"/>
</dbReference>
<accession>A0A3S3Y6I1</accession>
<dbReference type="OrthoDB" id="7908920at2"/>
<feature type="domain" description="ParB-like N-terminal" evidence="2">
    <location>
        <begin position="49"/>
        <end position="140"/>
    </location>
</feature>
<dbReference type="Gene3D" id="1.10.10.2830">
    <property type="match status" value="1"/>
</dbReference>
<protein>
    <submittedName>
        <fullName evidence="3">Plasmid partitioning protein RepB</fullName>
    </submittedName>
</protein>
<evidence type="ECO:0000256" key="1">
    <source>
        <dbReference type="ARBA" id="ARBA00006295"/>
    </source>
</evidence>
<dbReference type="SUPFAM" id="SSF109709">
    <property type="entry name" value="KorB DNA-binding domain-like"/>
    <property type="match status" value="1"/>
</dbReference>
<dbReference type="InterPro" id="IPR003115">
    <property type="entry name" value="ParB_N"/>
</dbReference>
<dbReference type="SUPFAM" id="SSF110849">
    <property type="entry name" value="ParB/Sulfiredoxin"/>
    <property type="match status" value="1"/>
</dbReference>
<reference evidence="3 4" key="1">
    <citation type="journal article" date="2015" name="Int. J. Syst. Evol. Microbiol.">
        <title>Gemmobacter intermedius sp. nov., isolated from a white stork (Ciconia ciconia).</title>
        <authorList>
            <person name="Kampfer P."/>
            <person name="Jerzak L."/>
            <person name="Wilharm G."/>
            <person name="Golke J."/>
            <person name="Busse H.J."/>
            <person name="Glaeser S.P."/>
        </authorList>
    </citation>
    <scope>NUCLEOTIDE SEQUENCE [LARGE SCALE GENOMIC DNA]</scope>
    <source>
        <strain evidence="3 4">119/4</strain>
    </source>
</reference>
<evidence type="ECO:0000259" key="2">
    <source>
        <dbReference type="SMART" id="SM00470"/>
    </source>
</evidence>
<dbReference type="SMART" id="SM00470">
    <property type="entry name" value="ParB"/>
    <property type="match status" value="1"/>
</dbReference>
<dbReference type="Proteomes" id="UP000287168">
    <property type="component" value="Unassembled WGS sequence"/>
</dbReference>
<dbReference type="EMBL" id="SBLC01000039">
    <property type="protein sequence ID" value="RWY38194.1"/>
    <property type="molecule type" value="Genomic_DNA"/>
</dbReference>
<name>A0A3S3Y6I1_9RHOB</name>
<keyword evidence="4" id="KW-1185">Reference proteome</keyword>
<proteinExistence type="inferred from homology"/>
<organism evidence="3 4">
    <name type="scientific">Falsigemmobacter intermedius</name>
    <dbReference type="NCBI Taxonomy" id="1553448"/>
    <lineage>
        <taxon>Bacteria</taxon>
        <taxon>Pseudomonadati</taxon>
        <taxon>Pseudomonadota</taxon>
        <taxon>Alphaproteobacteria</taxon>
        <taxon>Rhodobacterales</taxon>
        <taxon>Paracoccaceae</taxon>
        <taxon>Falsigemmobacter</taxon>
    </lineage>
</organism>
<dbReference type="RefSeq" id="WP_128490575.1">
    <property type="nucleotide sequence ID" value="NZ_JBHLXB010000027.1"/>
</dbReference>
<dbReference type="InterPro" id="IPR004437">
    <property type="entry name" value="ParB/RepB/Spo0J"/>
</dbReference>
<dbReference type="NCBIfam" id="TIGR00180">
    <property type="entry name" value="parB_part"/>
    <property type="match status" value="1"/>
</dbReference>
<comment type="caution">
    <text evidence="3">The sequence shown here is derived from an EMBL/GenBank/DDBJ whole genome shotgun (WGS) entry which is preliminary data.</text>
</comment>
<sequence>MARKNLLESLMGNDKPASQTADLHAPRYSKGAIGAISRSVADLQARALIEIDASEIDPAGLQDRLETDPAEDEALRASIEEYGQQVPVLVRPHPSQQGRYQIVYGRRRVLALRDLGRPVKALVRNLDDRDLLLAQGQENTARRDLSFIEKANFARQMQEAGYDRKIIGDTLSMDKTLISRLLSVAETVPLQLIETIGAAPSVGRTRWLALAEAIEAGGIELDEVCAMVNLSDAETSDARFEAALSYIRKYTAKPKSAAVTEPQVITSLNGVTIAEVRREKGQTVLKFARSKGKGFDDWLLEALPELHRRYSQPD</sequence>
<dbReference type="Gene3D" id="3.90.1530.30">
    <property type="match status" value="1"/>
</dbReference>